<dbReference type="AlphaFoldDB" id="A0A0C1Z607"/>
<proteinExistence type="predicted"/>
<evidence type="ECO:0000313" key="2">
    <source>
        <dbReference type="Proteomes" id="UP000031586"/>
    </source>
</evidence>
<sequence>MATEQENYVDQSISMAIQDAVDNIRNVTEISNTASGVALSKMLSGGDKATCLQVIEESTKLISNAVSNYERVIKLSIDGRRENYKVSEQKKKFFLF</sequence>
<protein>
    <submittedName>
        <fullName evidence="1">Uncharacterized protein</fullName>
    </submittedName>
</protein>
<reference evidence="1 2" key="1">
    <citation type="submission" date="2014-07" db="EMBL/GenBank/DDBJ databases">
        <title>Unique and conserved regions in Vibrio harveyi and related species in comparison with the shrimp pathogen Vibrio harveyi CAIM 1792.</title>
        <authorList>
            <person name="Espinoza-Valles I."/>
            <person name="Vora G."/>
            <person name="Leekitcharoenphon P."/>
            <person name="Ussery D."/>
            <person name="Hoj L."/>
            <person name="Gomez-Gil B."/>
        </authorList>
    </citation>
    <scope>NUCLEOTIDE SEQUENCE [LARGE SCALE GENOMIC DNA]</scope>
    <source>
        <strain evidence="2">CAIM 1854 / LMG 25443</strain>
    </source>
</reference>
<gene>
    <name evidence="1" type="ORF">H735_18830</name>
</gene>
<dbReference type="EMBL" id="JPRD01000032">
    <property type="protein sequence ID" value="KIF51604.1"/>
    <property type="molecule type" value="Genomic_DNA"/>
</dbReference>
<comment type="caution">
    <text evidence="1">The sequence shown here is derived from an EMBL/GenBank/DDBJ whole genome shotgun (WGS) entry which is preliminary data.</text>
</comment>
<name>A0A0C1Z607_9VIBR</name>
<evidence type="ECO:0000313" key="1">
    <source>
        <dbReference type="EMBL" id="KIF51604.1"/>
    </source>
</evidence>
<organism evidence="1 2">
    <name type="scientific">Vibrio owensii CAIM 1854 = LMG 25443</name>
    <dbReference type="NCBI Taxonomy" id="1229493"/>
    <lineage>
        <taxon>Bacteria</taxon>
        <taxon>Pseudomonadati</taxon>
        <taxon>Pseudomonadota</taxon>
        <taxon>Gammaproteobacteria</taxon>
        <taxon>Vibrionales</taxon>
        <taxon>Vibrionaceae</taxon>
        <taxon>Vibrio</taxon>
    </lineage>
</organism>
<dbReference type="RefSeq" id="WP_020197948.1">
    <property type="nucleotide sequence ID" value="NZ_BAOH01000171.1"/>
</dbReference>
<accession>A0A0C1Z607</accession>
<dbReference type="PATRIC" id="fig|1229493.5.peg.3084"/>
<dbReference type="Proteomes" id="UP000031586">
    <property type="component" value="Unassembled WGS sequence"/>
</dbReference>